<dbReference type="SUPFAM" id="SSF160544">
    <property type="entry name" value="EscU C-terminal domain-like"/>
    <property type="match status" value="1"/>
</dbReference>
<keyword evidence="4" id="KW-0969">Cilium</keyword>
<feature type="compositionally biased region" description="Basic and acidic residues" evidence="2">
    <location>
        <begin position="7"/>
        <end position="26"/>
    </location>
</feature>
<keyword evidence="4" id="KW-0966">Cell projection</keyword>
<dbReference type="AlphaFoldDB" id="A0A4P8EFP7"/>
<accession>A0A4P8EFP7</accession>
<evidence type="ECO:0000313" key="4">
    <source>
        <dbReference type="EMBL" id="QCO55696.1"/>
    </source>
</evidence>
<proteinExistence type="inferred from homology"/>
<keyword evidence="3" id="KW-1133">Transmembrane helix</keyword>
<evidence type="ECO:0000256" key="3">
    <source>
        <dbReference type="SAM" id="Phobius"/>
    </source>
</evidence>
<dbReference type="Pfam" id="PF01312">
    <property type="entry name" value="Bac_export_2"/>
    <property type="match status" value="1"/>
</dbReference>
<dbReference type="InterPro" id="IPR006135">
    <property type="entry name" value="T3SS_substrate_exporter"/>
</dbReference>
<keyword evidence="4" id="KW-0282">Flagellum</keyword>
<reference evidence="4 5" key="1">
    <citation type="submission" date="2019-05" db="EMBL/GenBank/DDBJ databases">
        <title>Pseudorhodobacter turbinis sp. nov., isolated from the gut of the Korean turban shell.</title>
        <authorList>
            <person name="Jeong Y.-S."/>
            <person name="Kang W.-R."/>
            <person name="Bae J.-W."/>
        </authorList>
    </citation>
    <scope>NUCLEOTIDE SEQUENCE [LARGE SCALE GENOMIC DNA]</scope>
    <source>
        <strain evidence="4 5">S12M18</strain>
    </source>
</reference>
<feature type="transmembrane region" description="Helical" evidence="3">
    <location>
        <begin position="87"/>
        <end position="112"/>
    </location>
</feature>
<keyword evidence="5" id="KW-1185">Reference proteome</keyword>
<evidence type="ECO:0000256" key="1">
    <source>
        <dbReference type="ARBA" id="ARBA00010690"/>
    </source>
</evidence>
<dbReference type="PRINTS" id="PR00950">
    <property type="entry name" value="TYPE3IMSPROT"/>
</dbReference>
<feature type="transmembrane region" description="Helical" evidence="3">
    <location>
        <begin position="40"/>
        <end position="66"/>
    </location>
</feature>
<evidence type="ECO:0000313" key="5">
    <source>
        <dbReference type="Proteomes" id="UP000298631"/>
    </source>
</evidence>
<organism evidence="4 5">
    <name type="scientific">Pseudorhodobacter turbinis</name>
    <dbReference type="NCBI Taxonomy" id="2500533"/>
    <lineage>
        <taxon>Bacteria</taxon>
        <taxon>Pseudomonadati</taxon>
        <taxon>Pseudomonadota</taxon>
        <taxon>Alphaproteobacteria</taxon>
        <taxon>Rhodobacterales</taxon>
        <taxon>Paracoccaceae</taxon>
        <taxon>Pseudorhodobacter</taxon>
    </lineage>
</organism>
<sequence length="364" mass="39854">MSDDQSPSEKEHEPSQKKLDDARKKGEIPRSADLTTAASYAGFLLAGVTVGGASLIKAGEAGAVLLGQSDRLSTMMKNGAGGSIGGIILTFATALSAFFLLPFITAVLMVIAQRAMLFAPSKLVPKLNRISMISGAKNKFGRKGLFEFAKSAAKLFVIGFLLFTFLKYEAEGILRMMYLSPALATAMLMEKVLRFLALIALIAFSIGGIDYFWQRAEHMRSNRMSRKEMMDEHKNSEGDPHMKAKRRQKAQEIATNSMLADVATADVIVVNPTHFAVALKWDKNSRRAPICVAKGVDEIAARIREKATEAGVPLHSDPPTARLLYANLKIGEEVHPEQFRAVAAAIRFAEAMRKKMRANPRTPR</sequence>
<comment type="similarity">
    <text evidence="1">Belongs to the type III secretion exporter family.</text>
</comment>
<dbReference type="Proteomes" id="UP000298631">
    <property type="component" value="Chromosome"/>
</dbReference>
<dbReference type="EMBL" id="CP039964">
    <property type="protein sequence ID" value="QCO55696.1"/>
    <property type="molecule type" value="Genomic_DNA"/>
</dbReference>
<protein>
    <submittedName>
        <fullName evidence="4">Flagellar biosynthesis protein FlhB</fullName>
    </submittedName>
</protein>
<keyword evidence="3" id="KW-0472">Membrane</keyword>
<evidence type="ECO:0000256" key="2">
    <source>
        <dbReference type="SAM" id="MobiDB-lite"/>
    </source>
</evidence>
<dbReference type="RefSeq" id="WP_137193458.1">
    <property type="nucleotide sequence ID" value="NZ_CP039964.1"/>
</dbReference>
<gene>
    <name evidence="4" type="ORF">EOK75_08050</name>
</gene>
<dbReference type="GO" id="GO:0009306">
    <property type="term" value="P:protein secretion"/>
    <property type="evidence" value="ECO:0007669"/>
    <property type="project" value="InterPro"/>
</dbReference>
<dbReference type="PANTHER" id="PTHR30531:SF12">
    <property type="entry name" value="FLAGELLAR BIOSYNTHETIC PROTEIN FLHB"/>
    <property type="match status" value="1"/>
</dbReference>
<feature type="transmembrane region" description="Helical" evidence="3">
    <location>
        <begin position="195"/>
        <end position="213"/>
    </location>
</feature>
<dbReference type="OrthoDB" id="9807950at2"/>
<feature type="transmembrane region" description="Helical" evidence="3">
    <location>
        <begin position="148"/>
        <end position="166"/>
    </location>
</feature>
<feature type="region of interest" description="Disordered" evidence="2">
    <location>
        <begin position="1"/>
        <end position="26"/>
    </location>
</feature>
<dbReference type="InterPro" id="IPR029025">
    <property type="entry name" value="T3SS_substrate_exporter_C"/>
</dbReference>
<dbReference type="Gene3D" id="3.40.1690.10">
    <property type="entry name" value="secretion proteins EscU"/>
    <property type="match status" value="1"/>
</dbReference>
<keyword evidence="3" id="KW-0812">Transmembrane</keyword>
<dbReference type="GO" id="GO:0005886">
    <property type="term" value="C:plasma membrane"/>
    <property type="evidence" value="ECO:0007669"/>
    <property type="project" value="TreeGrafter"/>
</dbReference>
<dbReference type="PANTHER" id="PTHR30531">
    <property type="entry name" value="FLAGELLAR BIOSYNTHETIC PROTEIN FLHB"/>
    <property type="match status" value="1"/>
</dbReference>
<name>A0A4P8EFP7_9RHOB</name>
<dbReference type="KEGG" id="pseb:EOK75_08050"/>